<sequence>MIIPALDLMNGQIVRLHQGCYHKQLIYQGNPLTYLQNYFNQGATIVHLVDLNGAENHLNRQIHLLNQLIHTNPEKKIQIGGGIRYTKDIEYLLKSGASRIVFGSQSVCNPNVAKKWFEYFGPDSLVLALDIRINSQGINKIVINGWKEETHITLEEMIEEYYHLGLKHVLCTDVSKDGTLTGANFALYKKICKKWKNISFQSSGGIKNLSEISKLRRLGIK</sequence>
<dbReference type="InterPro" id="IPR023016">
    <property type="entry name" value="HisA/PriA"/>
</dbReference>
<dbReference type="PANTHER" id="PTHR43090:SF2">
    <property type="entry name" value="1-(5-PHOSPHORIBOSYL)-5-[(5-PHOSPHORIBOSYLAMINO)METHYLIDENEAMINO] IMIDAZOLE-4-CARBOXAMIDE ISOMERASE"/>
    <property type="match status" value="1"/>
</dbReference>
<evidence type="ECO:0000256" key="9">
    <source>
        <dbReference type="ARBA" id="ARBA00023235"/>
    </source>
</evidence>
<dbReference type="GO" id="GO:0000162">
    <property type="term" value="P:L-tryptophan biosynthetic process"/>
    <property type="evidence" value="ECO:0007669"/>
    <property type="project" value="TreeGrafter"/>
</dbReference>
<dbReference type="Gene3D" id="3.20.20.70">
    <property type="entry name" value="Aldolase class I"/>
    <property type="match status" value="1"/>
</dbReference>
<dbReference type="EMBL" id="GU214046">
    <property type="protein sequence ID" value="ADA82646.1"/>
    <property type="molecule type" value="Genomic_DNA"/>
</dbReference>
<comment type="similarity">
    <text evidence="4 10">Belongs to the HisA/HisF family.</text>
</comment>
<gene>
    <name evidence="11" type="primary">hisA</name>
</gene>
<keyword evidence="9 11" id="KW-0413">Isomerase</keyword>
<dbReference type="SUPFAM" id="SSF51366">
    <property type="entry name" value="Ribulose-phoshate binding barrel"/>
    <property type="match status" value="1"/>
</dbReference>
<dbReference type="InterPro" id="IPR044524">
    <property type="entry name" value="Isoase_HisA-like"/>
</dbReference>
<evidence type="ECO:0000313" key="11">
    <source>
        <dbReference type="EMBL" id="ADA82646.1"/>
    </source>
</evidence>
<dbReference type="HAMAP" id="MF_01014">
    <property type="entry name" value="HisA"/>
    <property type="match status" value="1"/>
</dbReference>
<evidence type="ECO:0000256" key="10">
    <source>
        <dbReference type="RuleBase" id="RU003657"/>
    </source>
</evidence>
<keyword evidence="6" id="KW-0963">Cytoplasm</keyword>
<name>D2XN37_9ENTR</name>
<dbReference type="InterPro" id="IPR011060">
    <property type="entry name" value="RibuloseP-bd_barrel"/>
</dbReference>
<feature type="non-terminal residue" evidence="11">
    <location>
        <position position="221"/>
    </location>
</feature>
<dbReference type="GO" id="GO:0005737">
    <property type="term" value="C:cytoplasm"/>
    <property type="evidence" value="ECO:0007669"/>
    <property type="project" value="UniProtKB-SubCell"/>
</dbReference>
<dbReference type="GO" id="GO:0000105">
    <property type="term" value="P:L-histidine biosynthetic process"/>
    <property type="evidence" value="ECO:0007669"/>
    <property type="project" value="UniProtKB-UniPathway"/>
</dbReference>
<dbReference type="FunFam" id="3.20.20.70:FF:000009">
    <property type="entry name" value="1-(5-phosphoribosyl)-5-[(5-phosphoribosylamino)methylideneamino] imidazole-4-carboxamide isomerase"/>
    <property type="match status" value="1"/>
</dbReference>
<protein>
    <recommendedName>
        <fullName evidence="5">1-(5-phosphoribosyl)-5-[(5-phosphoribosylamino)methylideneamino]imidazole-4-carboxamideisomerase</fullName>
        <ecNumber evidence="5">5.3.1.16</ecNumber>
    </recommendedName>
</protein>
<keyword evidence="8 10" id="KW-0368">Histidine biosynthesis</keyword>
<evidence type="ECO:0000256" key="8">
    <source>
        <dbReference type="ARBA" id="ARBA00023102"/>
    </source>
</evidence>
<dbReference type="GO" id="GO:0003949">
    <property type="term" value="F:1-(5-phosphoribosyl)-5-[(5-phosphoribosylamino)methylideneamino]imidazole-4-carboxamide isomerase activity"/>
    <property type="evidence" value="ECO:0007669"/>
    <property type="project" value="UniProtKB-EC"/>
</dbReference>
<evidence type="ECO:0000256" key="6">
    <source>
        <dbReference type="ARBA" id="ARBA00022490"/>
    </source>
</evidence>
<dbReference type="AlphaFoldDB" id="D2XN37"/>
<keyword evidence="7 10" id="KW-0028">Amino-acid biosynthesis</keyword>
<proteinExistence type="inferred from homology"/>
<accession>D2XN37</accession>
<dbReference type="CDD" id="cd04732">
    <property type="entry name" value="HisA"/>
    <property type="match status" value="1"/>
</dbReference>
<comment type="subcellular location">
    <subcellularLocation>
        <location evidence="2">Cytoplasm</location>
    </subcellularLocation>
</comment>
<evidence type="ECO:0000256" key="1">
    <source>
        <dbReference type="ARBA" id="ARBA00000901"/>
    </source>
</evidence>
<organism evidence="11">
    <name type="scientific">endosymbiont of Polyrhachis andromache</name>
    <dbReference type="NCBI Taxonomy" id="698793"/>
    <lineage>
        <taxon>Bacteria</taxon>
        <taxon>Pseudomonadati</taxon>
        <taxon>Pseudomonadota</taxon>
        <taxon>Gammaproteobacteria</taxon>
        <taxon>Enterobacterales</taxon>
        <taxon>Enterobacteriaceae</taxon>
        <taxon>ant endosymbionts</taxon>
        <taxon>Candidatus Blochmanniella</taxon>
    </lineage>
</organism>
<dbReference type="PANTHER" id="PTHR43090">
    <property type="entry name" value="1-(5-PHOSPHORIBOSYL)-5-[(5-PHOSPHORIBOSYLAMINO)METHYLIDENEAMINO] IMIDAZOLE-4-CARBOXAMIDE ISOMERASE"/>
    <property type="match status" value="1"/>
</dbReference>
<dbReference type="UniPathway" id="UPA00031">
    <property type="reaction ID" value="UER00009"/>
</dbReference>
<dbReference type="Pfam" id="PF00977">
    <property type="entry name" value="His_biosynth"/>
    <property type="match status" value="1"/>
</dbReference>
<comment type="pathway">
    <text evidence="3">Amino-acid biosynthesis; L-histidine biosynthesis; L-histidine from 5-phospho-alpha-D-ribose 1-diphosphate: step 4/9.</text>
</comment>
<evidence type="ECO:0000256" key="2">
    <source>
        <dbReference type="ARBA" id="ARBA00004496"/>
    </source>
</evidence>
<reference evidence="11" key="1">
    <citation type="journal article" date="2010" name="Mol. Biol. Evol.">
        <title>Slip into something more functional: selection maintains ancient frameshifts in homopolymeric sequences.</title>
        <authorList>
            <person name="Wernegreen J.J."/>
            <person name="Kauppinen S.N."/>
            <person name="Degnan P.H."/>
        </authorList>
    </citation>
    <scope>NUCLEOTIDE SEQUENCE</scope>
</reference>
<evidence type="ECO:0000256" key="5">
    <source>
        <dbReference type="ARBA" id="ARBA00012550"/>
    </source>
</evidence>
<evidence type="ECO:0000256" key="3">
    <source>
        <dbReference type="ARBA" id="ARBA00005133"/>
    </source>
</evidence>
<evidence type="ECO:0000256" key="7">
    <source>
        <dbReference type="ARBA" id="ARBA00022605"/>
    </source>
</evidence>
<evidence type="ECO:0000256" key="4">
    <source>
        <dbReference type="ARBA" id="ARBA00009667"/>
    </source>
</evidence>
<dbReference type="InterPro" id="IPR013785">
    <property type="entry name" value="Aldolase_TIM"/>
</dbReference>
<dbReference type="InterPro" id="IPR006062">
    <property type="entry name" value="His_biosynth"/>
</dbReference>
<comment type="catalytic activity">
    <reaction evidence="1">
        <text>1-(5-phospho-beta-D-ribosyl)-5-[(5-phospho-beta-D-ribosylamino)methylideneamino]imidazole-4-carboxamide = 5-[(5-phospho-1-deoxy-D-ribulos-1-ylimino)methylamino]-1-(5-phospho-beta-D-ribosyl)imidazole-4-carboxamide</text>
        <dbReference type="Rhea" id="RHEA:15469"/>
        <dbReference type="ChEBI" id="CHEBI:58435"/>
        <dbReference type="ChEBI" id="CHEBI:58525"/>
        <dbReference type="EC" id="5.3.1.16"/>
    </reaction>
</comment>
<dbReference type="EC" id="5.3.1.16" evidence="5"/>